<dbReference type="InterPro" id="IPR019772">
    <property type="entry name" value="Ferrochelatase_AS"/>
</dbReference>
<evidence type="ECO:0000256" key="1">
    <source>
        <dbReference type="ARBA" id="ARBA00007718"/>
    </source>
</evidence>
<evidence type="ECO:0000313" key="9">
    <source>
        <dbReference type="EMBL" id="MBK3331474.1"/>
    </source>
</evidence>
<evidence type="ECO:0000256" key="4">
    <source>
        <dbReference type="ARBA" id="ARBA00023239"/>
    </source>
</evidence>
<evidence type="ECO:0000256" key="7">
    <source>
        <dbReference type="HAMAP-Rule" id="MF_00323"/>
    </source>
</evidence>
<dbReference type="CDD" id="cd03411">
    <property type="entry name" value="Ferrochelatase_N"/>
    <property type="match status" value="1"/>
</dbReference>
<keyword evidence="2 7" id="KW-0408">Iron</keyword>
<comment type="subcellular location">
    <subcellularLocation>
        <location evidence="7 8">Cytoplasm</location>
    </subcellularLocation>
</comment>
<dbReference type="SUPFAM" id="SSF53800">
    <property type="entry name" value="Chelatase"/>
    <property type="match status" value="1"/>
</dbReference>
<evidence type="ECO:0000256" key="2">
    <source>
        <dbReference type="ARBA" id="ARBA00023004"/>
    </source>
</evidence>
<dbReference type="GO" id="GO:0016829">
    <property type="term" value="F:lyase activity"/>
    <property type="evidence" value="ECO:0007669"/>
    <property type="project" value="UniProtKB-KW"/>
</dbReference>
<comment type="pathway">
    <text evidence="7 8">Porphyrin-containing compound metabolism; protoheme biosynthesis; protoheme from protoporphyrin-IX: step 1/1.</text>
</comment>
<dbReference type="PROSITE" id="PS00534">
    <property type="entry name" value="FERROCHELATASE"/>
    <property type="match status" value="1"/>
</dbReference>
<evidence type="ECO:0000256" key="3">
    <source>
        <dbReference type="ARBA" id="ARBA00023133"/>
    </source>
</evidence>
<dbReference type="NCBIfam" id="TIGR00109">
    <property type="entry name" value="hemH"/>
    <property type="match status" value="1"/>
</dbReference>
<dbReference type="Gene3D" id="3.40.50.1400">
    <property type="match status" value="2"/>
</dbReference>
<dbReference type="PANTHER" id="PTHR11108:SF1">
    <property type="entry name" value="FERROCHELATASE, MITOCHONDRIAL"/>
    <property type="match status" value="1"/>
</dbReference>
<dbReference type="HAMAP" id="MF_00323">
    <property type="entry name" value="Ferrochelatase"/>
    <property type="match status" value="1"/>
</dbReference>
<evidence type="ECO:0000256" key="8">
    <source>
        <dbReference type="RuleBase" id="RU000607"/>
    </source>
</evidence>
<feature type="binding site" evidence="7">
    <location>
        <position position="267"/>
    </location>
    <ligand>
        <name>Fe(2+)</name>
        <dbReference type="ChEBI" id="CHEBI:29033"/>
    </ligand>
</feature>
<dbReference type="RefSeq" id="WP_200672897.1">
    <property type="nucleotide sequence ID" value="NZ_JAACYA010000001.1"/>
</dbReference>
<keyword evidence="10" id="KW-1185">Reference proteome</keyword>
<dbReference type="Pfam" id="PF00762">
    <property type="entry name" value="Ferrochelatase"/>
    <property type="match status" value="1"/>
</dbReference>
<dbReference type="Proteomes" id="UP000772812">
    <property type="component" value="Unassembled WGS sequence"/>
</dbReference>
<organism evidence="9 10">
    <name type="scientific">Persephonella atlantica</name>
    <dbReference type="NCBI Taxonomy" id="2699429"/>
    <lineage>
        <taxon>Bacteria</taxon>
        <taxon>Pseudomonadati</taxon>
        <taxon>Aquificota</taxon>
        <taxon>Aquificia</taxon>
        <taxon>Aquificales</taxon>
        <taxon>Hydrogenothermaceae</taxon>
        <taxon>Persephonella</taxon>
    </lineage>
</organism>
<dbReference type="InterPro" id="IPR033659">
    <property type="entry name" value="Ferrochelatase_N"/>
</dbReference>
<comment type="catalytic activity">
    <reaction evidence="7 8">
        <text>heme b + 2 H(+) = protoporphyrin IX + Fe(2+)</text>
        <dbReference type="Rhea" id="RHEA:22584"/>
        <dbReference type="ChEBI" id="CHEBI:15378"/>
        <dbReference type="ChEBI" id="CHEBI:29033"/>
        <dbReference type="ChEBI" id="CHEBI:57306"/>
        <dbReference type="ChEBI" id="CHEBI:60344"/>
        <dbReference type="EC" id="4.98.1.1"/>
    </reaction>
</comment>
<evidence type="ECO:0000256" key="6">
    <source>
        <dbReference type="ARBA" id="ARBA00024536"/>
    </source>
</evidence>
<dbReference type="InterPro" id="IPR001015">
    <property type="entry name" value="Ferrochelatase"/>
</dbReference>
<comment type="similarity">
    <text evidence="1 7 8">Belongs to the ferrochelatase family.</text>
</comment>
<keyword evidence="7" id="KW-0479">Metal-binding</keyword>
<feature type="binding site" evidence="7">
    <location>
        <position position="188"/>
    </location>
    <ligand>
        <name>Fe(2+)</name>
        <dbReference type="ChEBI" id="CHEBI:29033"/>
    </ligand>
</feature>
<reference evidence="9 10" key="1">
    <citation type="journal article" date="2021" name="Syst. Appl. Microbiol.">
        <title>Persephonella atlantica sp. nov.: How to adapt to physico-chemical gradients in high temperature hydrothermal habitats.</title>
        <authorList>
            <person name="Francois D.X."/>
            <person name="Godfroy A."/>
            <person name="Mathien C."/>
            <person name="Aube J."/>
            <person name="Cathalot C."/>
            <person name="Lesongeur F."/>
            <person name="L'Haridon S."/>
            <person name="Philippon X."/>
            <person name="Roussel E.G."/>
        </authorList>
    </citation>
    <scope>NUCLEOTIDE SEQUENCE [LARGE SCALE GENOMIC DNA]</scope>
    <source>
        <strain evidence="9 10">MO1340</strain>
    </source>
</reference>
<keyword evidence="7 8" id="KW-0963">Cytoplasm</keyword>
<dbReference type="EC" id="4.98.1.1" evidence="7 8"/>
<name>A0ABS1GEW8_9AQUI</name>
<dbReference type="PANTHER" id="PTHR11108">
    <property type="entry name" value="FERROCHELATASE"/>
    <property type="match status" value="1"/>
</dbReference>
<comment type="caution">
    <text evidence="9">The sequence shown here is derived from an EMBL/GenBank/DDBJ whole genome shotgun (WGS) entry which is preliminary data.</text>
</comment>
<dbReference type="EMBL" id="JAACYA010000001">
    <property type="protein sequence ID" value="MBK3331474.1"/>
    <property type="molecule type" value="Genomic_DNA"/>
</dbReference>
<keyword evidence="3 7" id="KW-0350">Heme biosynthesis</keyword>
<evidence type="ECO:0000256" key="5">
    <source>
        <dbReference type="ARBA" id="ARBA00023244"/>
    </source>
</evidence>
<gene>
    <name evidence="7 9" type="primary">hemH</name>
    <name evidence="9" type="ORF">GWK41_00165</name>
</gene>
<proteinExistence type="inferred from homology"/>
<comment type="function">
    <text evidence="7 8">Catalyzes the ferrous insertion into protoporphyrin IX.</text>
</comment>
<dbReference type="InterPro" id="IPR033644">
    <property type="entry name" value="Ferrochelatase_C"/>
</dbReference>
<protein>
    <recommendedName>
        <fullName evidence="7 8">Ferrochelatase</fullName>
        <ecNumber evidence="7 8">4.98.1.1</ecNumber>
    </recommendedName>
    <alternativeName>
        <fullName evidence="7">Heme synthase</fullName>
    </alternativeName>
    <alternativeName>
        <fullName evidence="7">Protoheme ferro-lyase</fullName>
    </alternativeName>
</protein>
<accession>A0ABS1GEW8</accession>
<comment type="catalytic activity">
    <reaction evidence="6">
        <text>Fe-coproporphyrin III + 2 H(+) = coproporphyrin III + Fe(2+)</text>
        <dbReference type="Rhea" id="RHEA:49572"/>
        <dbReference type="ChEBI" id="CHEBI:15378"/>
        <dbReference type="ChEBI" id="CHEBI:29033"/>
        <dbReference type="ChEBI" id="CHEBI:68438"/>
        <dbReference type="ChEBI" id="CHEBI:131725"/>
        <dbReference type="EC" id="4.99.1.9"/>
    </reaction>
    <physiologicalReaction direction="right-to-left" evidence="6">
        <dbReference type="Rhea" id="RHEA:49574"/>
    </physiologicalReaction>
</comment>
<keyword evidence="4 7" id="KW-0456">Lyase</keyword>
<sequence>MKKTGIVLMNMGGPDSLDAIQPFLYNLFSDHNIIRIPRPIQKPVAWIISKVRAKKTEEYYKIMGGKSPQTEQTLKQAEALQRELGEDFAVAVAMRYWHPFTEEAVDKLIEEGVDSFILLPLYPQYSKTTTGSSFQEFFNVYRKKQLKQEVKQIDSYHNHPLYIKAWVENIKDELGEDYKNFYFLFSAHSLPEKIIKEGDPYKKQIEETVKLIMEYFPDNRHSIAYQSKVSPVKWIQPFTDEEIQRLAREGIKKLAVIPVSFVCEHSETLYELDVQYGKLAEEEGIKDYRRVKTLQDNPLFISALKELVLKVVDG</sequence>
<keyword evidence="5 7" id="KW-0627">Porphyrin biosynthesis</keyword>
<evidence type="ECO:0000313" key="10">
    <source>
        <dbReference type="Proteomes" id="UP000772812"/>
    </source>
</evidence>
<dbReference type="CDD" id="cd00419">
    <property type="entry name" value="Ferrochelatase_C"/>
    <property type="match status" value="1"/>
</dbReference>